<dbReference type="OrthoDB" id="439943at2759"/>
<dbReference type="FunFam" id="3.90.550.10:FF:000051">
    <property type="entry name" value="Alpha-1,2-mannosyltransferase (Ktr4)"/>
    <property type="match status" value="1"/>
</dbReference>
<dbReference type="GO" id="GO:0006487">
    <property type="term" value="P:protein N-linked glycosylation"/>
    <property type="evidence" value="ECO:0007669"/>
    <property type="project" value="TreeGrafter"/>
</dbReference>
<feature type="active site" description="Nucleophile" evidence="3">
    <location>
        <position position="248"/>
    </location>
</feature>
<dbReference type="PIRSF" id="PIRSF018153">
    <property type="entry name" value="Glyco_trans_15"/>
    <property type="match status" value="1"/>
</dbReference>
<dbReference type="GO" id="GO:0016020">
    <property type="term" value="C:membrane"/>
    <property type="evidence" value="ECO:0007669"/>
    <property type="project" value="InterPro"/>
</dbReference>
<dbReference type="GO" id="GO:0006493">
    <property type="term" value="P:protein O-linked glycosylation"/>
    <property type="evidence" value="ECO:0007669"/>
    <property type="project" value="TreeGrafter"/>
</dbReference>
<organism evidence="5 6">
    <name type="scientific">Umbelopsis vinacea</name>
    <dbReference type="NCBI Taxonomy" id="44442"/>
    <lineage>
        <taxon>Eukaryota</taxon>
        <taxon>Fungi</taxon>
        <taxon>Fungi incertae sedis</taxon>
        <taxon>Mucoromycota</taxon>
        <taxon>Mucoromycotina</taxon>
        <taxon>Umbelopsidomycetes</taxon>
        <taxon>Umbelopsidales</taxon>
        <taxon>Umbelopsidaceae</taxon>
        <taxon>Umbelopsis</taxon>
    </lineage>
</organism>
<dbReference type="GO" id="GO:0005794">
    <property type="term" value="C:Golgi apparatus"/>
    <property type="evidence" value="ECO:0007669"/>
    <property type="project" value="TreeGrafter"/>
</dbReference>
<proteinExistence type="inferred from homology"/>
<dbReference type="PANTHER" id="PTHR31121:SF6">
    <property type="entry name" value="ALPHA-1,2 MANNOSYLTRANSFERASE KTR1"/>
    <property type="match status" value="1"/>
</dbReference>
<feature type="region of interest" description="Disordered" evidence="4">
    <location>
        <begin position="1"/>
        <end position="27"/>
    </location>
</feature>
<gene>
    <name evidence="5" type="ORF">INT44_000436</name>
</gene>
<dbReference type="EMBL" id="JAEPRA010000014">
    <property type="protein sequence ID" value="KAG2175958.1"/>
    <property type="molecule type" value="Genomic_DNA"/>
</dbReference>
<evidence type="ECO:0000256" key="1">
    <source>
        <dbReference type="ARBA" id="ARBA00007677"/>
    </source>
</evidence>
<accession>A0A8H7UDI8</accession>
<protein>
    <submittedName>
        <fullName evidence="5">Uncharacterized protein</fullName>
    </submittedName>
</protein>
<keyword evidence="2" id="KW-0808">Transferase</keyword>
<dbReference type="InterPro" id="IPR029044">
    <property type="entry name" value="Nucleotide-diphossugar_trans"/>
</dbReference>
<sequence>MFRDSYTSFSPNTPSKSNTTGYTLPSNISPDDPVRACYVVLVRNQELNGLLSSMRQLEDTFNRKFNYPYVFLNDDEFTPEFIEMTSAATKSEVKYGKLDSQMWGYPSFINQTLAAENRESMAATGIPYGGSESYRHMCRFQSGYFFRHPLLDEYDYYWRVEPDVDFSCQVDYDVFKYMRNHGKKYGFTIAFREFMGTIPSLWDTVRNFKRDYPEVADNLPAKEDTLFKFITDDNGDTYNGCHFWTNFEIASLDLWRSNDYLKLFNYLDRSGGFFYERWGDAPVHSIAATLMLRKDEFHFFNDIGYRHSAYTHCPVEPEFRDRCSCNPDTNFDYDPNLSCYSHFENAF</sequence>
<dbReference type="Pfam" id="PF01793">
    <property type="entry name" value="Glyco_transf_15"/>
    <property type="match status" value="1"/>
</dbReference>
<evidence type="ECO:0000256" key="3">
    <source>
        <dbReference type="PIRSR" id="PIRSR018153-1"/>
    </source>
</evidence>
<evidence type="ECO:0000256" key="4">
    <source>
        <dbReference type="SAM" id="MobiDB-lite"/>
    </source>
</evidence>
<name>A0A8H7UDI8_9FUNG</name>
<evidence type="ECO:0000313" key="5">
    <source>
        <dbReference type="EMBL" id="KAG2175958.1"/>
    </source>
</evidence>
<dbReference type="AlphaFoldDB" id="A0A8H7UDI8"/>
<keyword evidence="6" id="KW-1185">Reference proteome</keyword>
<comment type="similarity">
    <text evidence="1">Belongs to the glycosyltransferase 15 family.</text>
</comment>
<dbReference type="PANTHER" id="PTHR31121">
    <property type="entry name" value="ALPHA-1,2 MANNOSYLTRANSFERASE KTR1"/>
    <property type="match status" value="1"/>
</dbReference>
<comment type="caution">
    <text evidence="5">The sequence shown here is derived from an EMBL/GenBank/DDBJ whole genome shotgun (WGS) entry which is preliminary data.</text>
</comment>
<dbReference type="GO" id="GO:0000026">
    <property type="term" value="F:alpha-1,2-mannosyltransferase activity"/>
    <property type="evidence" value="ECO:0007669"/>
    <property type="project" value="TreeGrafter"/>
</dbReference>
<evidence type="ECO:0000313" key="6">
    <source>
        <dbReference type="Proteomes" id="UP000612746"/>
    </source>
</evidence>
<dbReference type="SUPFAM" id="SSF53448">
    <property type="entry name" value="Nucleotide-diphospho-sugar transferases"/>
    <property type="match status" value="1"/>
</dbReference>
<reference evidence="5" key="1">
    <citation type="submission" date="2020-12" db="EMBL/GenBank/DDBJ databases">
        <title>Metabolic potential, ecology and presence of endohyphal bacteria is reflected in genomic diversity of Mucoromycotina.</title>
        <authorList>
            <person name="Muszewska A."/>
            <person name="Okrasinska A."/>
            <person name="Steczkiewicz K."/>
            <person name="Drgas O."/>
            <person name="Orlowska M."/>
            <person name="Perlinska-Lenart U."/>
            <person name="Aleksandrzak-Piekarczyk T."/>
            <person name="Szatraj K."/>
            <person name="Zielenkiewicz U."/>
            <person name="Pilsyk S."/>
            <person name="Malc E."/>
            <person name="Mieczkowski P."/>
            <person name="Kruszewska J.S."/>
            <person name="Biernat P."/>
            <person name="Pawlowska J."/>
        </authorList>
    </citation>
    <scope>NUCLEOTIDE SEQUENCE</scope>
    <source>
        <strain evidence="5">WA0000051536</strain>
    </source>
</reference>
<dbReference type="InterPro" id="IPR002685">
    <property type="entry name" value="Glyco_trans_15"/>
</dbReference>
<dbReference type="Gene3D" id="3.90.550.10">
    <property type="entry name" value="Spore Coat Polysaccharide Biosynthesis Protein SpsA, Chain A"/>
    <property type="match status" value="1"/>
</dbReference>
<dbReference type="GO" id="GO:0000032">
    <property type="term" value="P:cell wall mannoprotein biosynthetic process"/>
    <property type="evidence" value="ECO:0007669"/>
    <property type="project" value="TreeGrafter"/>
</dbReference>
<evidence type="ECO:0000256" key="2">
    <source>
        <dbReference type="ARBA" id="ARBA00022679"/>
    </source>
</evidence>
<dbReference type="Proteomes" id="UP000612746">
    <property type="component" value="Unassembled WGS sequence"/>
</dbReference>